<evidence type="ECO:0000256" key="10">
    <source>
        <dbReference type="PROSITE-ProRule" id="PRU01240"/>
    </source>
</evidence>
<dbReference type="Gene3D" id="3.40.50.200">
    <property type="entry name" value="Peptidase S8/S53 domain"/>
    <property type="match status" value="2"/>
</dbReference>
<evidence type="ECO:0000313" key="17">
    <source>
        <dbReference type="EMBL" id="OQR76824.1"/>
    </source>
</evidence>
<keyword evidence="6 10" id="KW-0645">Protease</keyword>
<dbReference type="Proteomes" id="UP000192247">
    <property type="component" value="Unassembled WGS sequence"/>
</dbReference>
<evidence type="ECO:0000259" key="16">
    <source>
        <dbReference type="Pfam" id="PF21316"/>
    </source>
</evidence>
<keyword evidence="8 10" id="KW-0720">Serine protease</keyword>
<feature type="domain" description="Tripeptidyl-peptidase II galactose-binding" evidence="16">
    <location>
        <begin position="942"/>
        <end position="1029"/>
    </location>
</feature>
<feature type="region of interest" description="Disordered" evidence="12">
    <location>
        <begin position="123"/>
        <end position="145"/>
    </location>
</feature>
<feature type="domain" description="Tripeptidyl-peptidase II first Ig-like" evidence="15">
    <location>
        <begin position="806"/>
        <end position="923"/>
    </location>
</feature>
<dbReference type="InterPro" id="IPR048383">
    <property type="entry name" value="TPPII_Ig-like-1"/>
</dbReference>
<feature type="coiled-coil region" evidence="11">
    <location>
        <begin position="437"/>
        <end position="471"/>
    </location>
</feature>
<dbReference type="OrthoDB" id="6424942at2759"/>
<dbReference type="Gene3D" id="6.10.250.3080">
    <property type="match status" value="1"/>
</dbReference>
<evidence type="ECO:0000256" key="8">
    <source>
        <dbReference type="ARBA" id="ARBA00022825"/>
    </source>
</evidence>
<evidence type="ECO:0000256" key="6">
    <source>
        <dbReference type="ARBA" id="ARBA00022670"/>
    </source>
</evidence>
<dbReference type="InterPro" id="IPR046940">
    <property type="entry name" value="TPPII_Ig-like_sf"/>
</dbReference>
<dbReference type="InterPro" id="IPR036852">
    <property type="entry name" value="Peptidase_S8/S53_dom_sf"/>
</dbReference>
<dbReference type="GO" id="GO:0008240">
    <property type="term" value="F:tripeptidyl-peptidase activity"/>
    <property type="evidence" value="ECO:0007669"/>
    <property type="project" value="UniProtKB-EC"/>
</dbReference>
<evidence type="ECO:0000256" key="11">
    <source>
        <dbReference type="SAM" id="Coils"/>
    </source>
</evidence>
<keyword evidence="7 10" id="KW-0378">Hydrolase</keyword>
<dbReference type="InterPro" id="IPR048384">
    <property type="entry name" value="TPPII_GBD"/>
</dbReference>
<dbReference type="Pfam" id="PF21223">
    <property type="entry name" value="TPPII_Ig-like-1"/>
    <property type="match status" value="1"/>
</dbReference>
<dbReference type="PRINTS" id="PR00723">
    <property type="entry name" value="SUBTILISIN"/>
</dbReference>
<dbReference type="STRING" id="418985.A0A1V9XTJ1"/>
<keyword evidence="18" id="KW-1185">Reference proteome</keyword>
<dbReference type="Pfam" id="PF12580">
    <property type="entry name" value="TPPII"/>
    <property type="match status" value="1"/>
</dbReference>
<reference evidence="17 18" key="1">
    <citation type="journal article" date="2017" name="Gigascience">
        <title>Draft genome of the honey bee ectoparasitic mite, Tropilaelaps mercedesae, is shaped by the parasitic life history.</title>
        <authorList>
            <person name="Dong X."/>
            <person name="Armstrong S.D."/>
            <person name="Xia D."/>
            <person name="Makepeace B.L."/>
            <person name="Darby A.C."/>
            <person name="Kadowaki T."/>
        </authorList>
    </citation>
    <scope>NUCLEOTIDE SEQUENCE [LARGE SCALE GENOMIC DNA]</scope>
    <source>
        <strain evidence="17">Wuxi-XJTLU</strain>
    </source>
</reference>
<evidence type="ECO:0000256" key="1">
    <source>
        <dbReference type="ARBA" id="ARBA00001910"/>
    </source>
</evidence>
<dbReference type="InterPro" id="IPR050131">
    <property type="entry name" value="Peptidase_S8_subtilisin-like"/>
</dbReference>
<gene>
    <name evidence="17" type="ORF">BIW11_07524</name>
</gene>
<dbReference type="AlphaFoldDB" id="A0A1V9XTJ1"/>
<evidence type="ECO:0000256" key="3">
    <source>
        <dbReference type="ARBA" id="ARBA00012462"/>
    </source>
</evidence>
<evidence type="ECO:0000256" key="12">
    <source>
        <dbReference type="SAM" id="MobiDB-lite"/>
    </source>
</evidence>
<evidence type="ECO:0000313" key="18">
    <source>
        <dbReference type="Proteomes" id="UP000192247"/>
    </source>
</evidence>
<evidence type="ECO:0000256" key="2">
    <source>
        <dbReference type="ARBA" id="ARBA00011073"/>
    </source>
</evidence>
<dbReference type="EMBL" id="MNPL01004338">
    <property type="protein sequence ID" value="OQR76824.1"/>
    <property type="molecule type" value="Genomic_DNA"/>
</dbReference>
<dbReference type="InterPro" id="IPR022229">
    <property type="entry name" value="TPPII_Ig-like-2"/>
</dbReference>
<feature type="region of interest" description="Disordered" evidence="12">
    <location>
        <begin position="22"/>
        <end position="108"/>
    </location>
</feature>
<evidence type="ECO:0000259" key="13">
    <source>
        <dbReference type="Pfam" id="PF00082"/>
    </source>
</evidence>
<dbReference type="GO" id="GO:0006508">
    <property type="term" value="P:proteolysis"/>
    <property type="evidence" value="ECO:0007669"/>
    <property type="project" value="UniProtKB-KW"/>
</dbReference>
<proteinExistence type="inferred from homology"/>
<dbReference type="PROSITE" id="PS51892">
    <property type="entry name" value="SUBTILASE"/>
    <property type="match status" value="1"/>
</dbReference>
<feature type="active site" description="Charge relay system" evidence="10">
    <location>
        <position position="335"/>
    </location>
</feature>
<keyword evidence="5" id="KW-0031">Aminopeptidase</keyword>
<dbReference type="EC" id="3.4.14.10" evidence="3"/>
<feature type="active site" description="Charge relay system" evidence="10">
    <location>
        <position position="733"/>
    </location>
</feature>
<dbReference type="GO" id="GO:0005829">
    <property type="term" value="C:cytosol"/>
    <property type="evidence" value="ECO:0007669"/>
    <property type="project" value="TreeGrafter"/>
</dbReference>
<dbReference type="SUPFAM" id="SSF52743">
    <property type="entry name" value="Subtilisin-like"/>
    <property type="match status" value="1"/>
</dbReference>
<dbReference type="InterPro" id="IPR000209">
    <property type="entry name" value="Peptidase_S8/S53_dom"/>
</dbReference>
<dbReference type="InterPro" id="IPR023828">
    <property type="entry name" value="Peptidase_S8_Ser-AS"/>
</dbReference>
<protein>
    <recommendedName>
        <fullName evidence="4">Tripeptidyl-peptidase 2</fullName>
        <ecNumber evidence="3">3.4.14.10</ecNumber>
    </recommendedName>
    <alternativeName>
        <fullName evidence="9">Tripeptidyl aminopeptidase</fullName>
    </alternativeName>
</protein>
<feature type="domain" description="Tripeptidyl peptidase II second Ig-like" evidence="14">
    <location>
        <begin position="1065"/>
        <end position="1118"/>
    </location>
</feature>
<dbReference type="FunFam" id="3.40.50.200:FF:000003">
    <property type="entry name" value="Tripeptidyl peptidase 2"/>
    <property type="match status" value="1"/>
</dbReference>
<dbReference type="GO" id="GO:0004177">
    <property type="term" value="F:aminopeptidase activity"/>
    <property type="evidence" value="ECO:0007669"/>
    <property type="project" value="UniProtKB-KW"/>
</dbReference>
<evidence type="ECO:0000256" key="7">
    <source>
        <dbReference type="ARBA" id="ARBA00022801"/>
    </source>
</evidence>
<comment type="catalytic activity">
    <reaction evidence="1">
        <text>Release of an N-terminal tripeptide from a polypeptide.</text>
        <dbReference type="EC" id="3.4.14.10"/>
    </reaction>
</comment>
<name>A0A1V9XTJ1_9ACAR</name>
<organism evidence="17 18">
    <name type="scientific">Tropilaelaps mercedesae</name>
    <dbReference type="NCBI Taxonomy" id="418985"/>
    <lineage>
        <taxon>Eukaryota</taxon>
        <taxon>Metazoa</taxon>
        <taxon>Ecdysozoa</taxon>
        <taxon>Arthropoda</taxon>
        <taxon>Chelicerata</taxon>
        <taxon>Arachnida</taxon>
        <taxon>Acari</taxon>
        <taxon>Parasitiformes</taxon>
        <taxon>Mesostigmata</taxon>
        <taxon>Gamasina</taxon>
        <taxon>Dermanyssoidea</taxon>
        <taxon>Laelapidae</taxon>
        <taxon>Tropilaelaps</taxon>
    </lineage>
</organism>
<dbReference type="PROSITE" id="PS00138">
    <property type="entry name" value="SUBTILASE_SER"/>
    <property type="match status" value="1"/>
</dbReference>
<evidence type="ECO:0000256" key="5">
    <source>
        <dbReference type="ARBA" id="ARBA00022438"/>
    </source>
</evidence>
<evidence type="ECO:0000259" key="14">
    <source>
        <dbReference type="Pfam" id="PF12580"/>
    </source>
</evidence>
<dbReference type="Gene3D" id="2.60.40.3170">
    <property type="match status" value="1"/>
</dbReference>
<dbReference type="FunCoup" id="A0A1V9XTJ1">
    <property type="interactions" value="1768"/>
</dbReference>
<dbReference type="Pfam" id="PF00082">
    <property type="entry name" value="Peptidase_S8"/>
    <property type="match status" value="1"/>
</dbReference>
<dbReference type="PANTHER" id="PTHR43806">
    <property type="entry name" value="PEPTIDASE S8"/>
    <property type="match status" value="1"/>
</dbReference>
<comment type="caution">
    <text evidence="17">The sequence shown here is derived from an EMBL/GenBank/DDBJ whole genome shotgun (WGS) entry which is preliminary data.</text>
</comment>
<dbReference type="GO" id="GO:0004252">
    <property type="term" value="F:serine-type endopeptidase activity"/>
    <property type="evidence" value="ECO:0007669"/>
    <property type="project" value="UniProtKB-UniRule"/>
</dbReference>
<dbReference type="InterPro" id="IPR015500">
    <property type="entry name" value="Peptidase_S8_subtilisin-rel"/>
</dbReference>
<feature type="active site" description="Charge relay system" evidence="10">
    <location>
        <position position="551"/>
    </location>
</feature>
<sequence length="1126" mass="122153">MYHRSCPLIRGCLFRSISVRPSAPAASSRIERPLSSTQSSSTSASSAGSSTSAQTGSDVGRATTARSAADAGPLSEKSTSEAAAFNTEPSASERVEQQTRKLSTGRAGAQATIVTDEVLALPHGSRTAGPNWTGPPLKERQREDRQVKDVKQFAAGIGTDLPLKLAAEARAVVSSCACGDDKTLPAGLPQQATQQQTASEHRTTAVSDGGRTCSTWTFAAAIERSPTNVDERRLLGGVRGLSTHSGCAGAVGTVVNLCKSTNSTDRFVPDIGSNDHGGENDAKRNMTRHTTAPVAFSDSAFPEAALLPKQETGAQAFLSKYPTYDGRGIVIAIFDSGVDPRATGLQTTTDGKPKVIQLLDGSGAGDVDMRTQVTPENGVITGISGRKLQIPESWTNPSGKYRIGLKPAFDLYPEQLKDRMQKDYKEKNWSTFLQPTLAEVTRKLQQFEVESRNEKAQKEELEARVEVLLKMEKNYVDLGPVYDCVLWHNGNQWQAVIDTTEEGALDKCEVVGPYAETLYTSMLLPEDNLSYSVNVYDGGDILEIVTNTCAHGTHVASIAAAYVPDNPARNGVAPGAQIISVQLSDARVGTMETGTGLCRAMAIVMKHDVDVINMSYGEDSKWCRGRIWELFEEMINKRNVTMLVSVGNRGPALSTTMTPPTQNAIGVGAVVTPHMMEAEYSLREKCPTIGYNWTSRGPAIDGRQGVNICAPGAAITSVPKYLLQGSQLMNGTSMASPNAAGVVALLTSAMKQNEMQISPYLIKRALENSSLKFASYDPFTHGQGLVQVERAWEWLQAAKSEKENLLRFEIKAGQTMRGVYLREPSETSTPQIKAIRIQPVFLDEKQVAHDLKTSYDQNFTFACDASWVNTPSMLNMMYQERTLLIKVDPSSLAEGMAHFTQIEAFESGKPEKGPVFRVPVTVIKPEKLPANTNTRSDRIVLRPGVPNRYFLSVPSGATWCLIKLKSLDPINAGSVSVHTVQLQADAAFHENSFNKTPTLQPLGETSYPVRVLSDRTLELCLCKWWASFGDMPLEWSVQFFGLSPNGESFHATSGEGLSRIDVCASLGPEEVNPVISLKQHVIVLKPTKSKISPGGDRDFIPEGRIIHANTLSYTLNLVRSVCFNAC</sequence>
<dbReference type="PROSITE" id="PS00137">
    <property type="entry name" value="SUBTILASE_HIS"/>
    <property type="match status" value="1"/>
</dbReference>
<dbReference type="Pfam" id="PF21316">
    <property type="entry name" value="TPPII_GBD"/>
    <property type="match status" value="1"/>
</dbReference>
<accession>A0A1V9XTJ1</accession>
<comment type="similarity">
    <text evidence="2 10">Belongs to the peptidase S8 family.</text>
</comment>
<evidence type="ECO:0000259" key="15">
    <source>
        <dbReference type="Pfam" id="PF21223"/>
    </source>
</evidence>
<evidence type="ECO:0000256" key="9">
    <source>
        <dbReference type="ARBA" id="ARBA00032232"/>
    </source>
</evidence>
<dbReference type="InterPro" id="IPR022398">
    <property type="entry name" value="Peptidase_S8_His-AS"/>
</dbReference>
<dbReference type="InParanoid" id="A0A1V9XTJ1"/>
<keyword evidence="11" id="KW-0175">Coiled coil</keyword>
<feature type="compositionally biased region" description="Low complexity" evidence="12">
    <location>
        <begin position="22"/>
        <end position="57"/>
    </location>
</feature>
<feature type="domain" description="Peptidase S8/S53" evidence="13">
    <location>
        <begin position="326"/>
        <end position="770"/>
    </location>
</feature>
<evidence type="ECO:0000256" key="4">
    <source>
        <dbReference type="ARBA" id="ARBA00020244"/>
    </source>
</evidence>
<dbReference type="PANTHER" id="PTHR43806:SF14">
    <property type="entry name" value="TRIPEPTIDYL-PEPTIDASE 2"/>
    <property type="match status" value="1"/>
</dbReference>